<evidence type="ECO:0000313" key="4">
    <source>
        <dbReference type="Proteomes" id="UP001049176"/>
    </source>
</evidence>
<comment type="caution">
    <text evidence="3">The sequence shown here is derived from an EMBL/GenBank/DDBJ whole genome shotgun (WGS) entry which is preliminary data.</text>
</comment>
<sequence length="538" mass="60270">MLGPHGITSRPREASASPSVSLEKGRYRMRVPSQRLLPIRPATLRNSDPRSRPQSSTRNNAFFTALLLLLATGCVVSFGIAYYLFSTRWGTPDLPSSSSSTDEPPQPQAIEIEAPQTACPSVIPGEKFLVYHTHSGFHNQRIALENAITLSHLLNRTLIMSPIRLGKPIRYCNFRSLYNHLQLSDKVGLEHCARLSSDSSLPPECFVYFDYTHIPWSWLVDFASIQSRHKVLIRGNHTDRWVYGCLGIAESDVLTLEESSRYQYRFTDSPNAATGPSDKFSETVSIPKLRATQESLLHLGTLFGTSRLLLEDEESARIRRRIREGMTFTNPLLIEISRSIEELLGSHFIGVHVRLGDGGFLESGEGNTRSIWWTLVHEVLKLTVNDAIALEASKPLYSSPPVLAPYTVNTNPASRFSAPRLQCYDRLHTVSQLNPLNTPLYLATDARHPRDDPSLMIFFKTFPCTFTLADMVDQLAPLNDLVNGADGLKLKPFLLPFVDAMVLSRAWNVVGTTSSTFSAFVVDVLWPRFHGFDVRERG</sequence>
<keyword evidence="2" id="KW-0472">Membrane</keyword>
<keyword evidence="4" id="KW-1185">Reference proteome</keyword>
<evidence type="ECO:0000256" key="2">
    <source>
        <dbReference type="SAM" id="Phobius"/>
    </source>
</evidence>
<feature type="region of interest" description="Disordered" evidence="1">
    <location>
        <begin position="1"/>
        <end position="25"/>
    </location>
</feature>
<protein>
    <recommendedName>
        <fullName evidence="5">O-fucosyltransferase family protein</fullName>
    </recommendedName>
</protein>
<evidence type="ECO:0000313" key="3">
    <source>
        <dbReference type="EMBL" id="KAG7090937.1"/>
    </source>
</evidence>
<organism evidence="3 4">
    <name type="scientific">Marasmius oreades</name>
    <name type="common">fairy-ring Marasmius</name>
    <dbReference type="NCBI Taxonomy" id="181124"/>
    <lineage>
        <taxon>Eukaryota</taxon>
        <taxon>Fungi</taxon>
        <taxon>Dikarya</taxon>
        <taxon>Basidiomycota</taxon>
        <taxon>Agaricomycotina</taxon>
        <taxon>Agaricomycetes</taxon>
        <taxon>Agaricomycetidae</taxon>
        <taxon>Agaricales</taxon>
        <taxon>Marasmiineae</taxon>
        <taxon>Marasmiaceae</taxon>
        <taxon>Marasmius</taxon>
    </lineage>
</organism>
<accession>A0A9P7RWX8</accession>
<dbReference type="Proteomes" id="UP001049176">
    <property type="component" value="Chromosome 6"/>
</dbReference>
<dbReference type="EMBL" id="CM032186">
    <property type="protein sequence ID" value="KAG7090937.1"/>
    <property type="molecule type" value="Genomic_DNA"/>
</dbReference>
<dbReference type="GeneID" id="66079085"/>
<keyword evidence="2" id="KW-0812">Transmembrane</keyword>
<dbReference type="Gene3D" id="3.40.50.11350">
    <property type="match status" value="1"/>
</dbReference>
<gene>
    <name evidence="3" type="ORF">E1B28_010009</name>
</gene>
<reference evidence="3" key="1">
    <citation type="journal article" date="2021" name="Genome Biol. Evol.">
        <title>The assembled and annotated genome of the fairy-ring fungus Marasmius oreades.</title>
        <authorList>
            <person name="Hiltunen M."/>
            <person name="Ament-Velasquez S.L."/>
            <person name="Johannesson H."/>
        </authorList>
    </citation>
    <scope>NUCLEOTIDE SEQUENCE</scope>
    <source>
        <strain evidence="3">03SP1</strain>
    </source>
</reference>
<dbReference type="OrthoDB" id="1882547at2759"/>
<evidence type="ECO:0000256" key="1">
    <source>
        <dbReference type="SAM" id="MobiDB-lite"/>
    </source>
</evidence>
<dbReference type="RefSeq" id="XP_043007407.1">
    <property type="nucleotide sequence ID" value="XM_043154947.1"/>
</dbReference>
<feature type="transmembrane region" description="Helical" evidence="2">
    <location>
        <begin position="61"/>
        <end position="85"/>
    </location>
</feature>
<name>A0A9P7RWX8_9AGAR</name>
<proteinExistence type="predicted"/>
<dbReference type="PANTHER" id="PTHR36050">
    <property type="entry name" value="O-FUCOSYLTRANSFERASE 30"/>
    <property type="match status" value="1"/>
</dbReference>
<evidence type="ECO:0008006" key="5">
    <source>
        <dbReference type="Google" id="ProtNLM"/>
    </source>
</evidence>
<keyword evidence="2" id="KW-1133">Transmembrane helix</keyword>
<dbReference type="PANTHER" id="PTHR36050:SF1">
    <property type="entry name" value="O-FUCOSYLTRANSFERASE 30"/>
    <property type="match status" value="1"/>
</dbReference>
<dbReference type="AlphaFoldDB" id="A0A9P7RWX8"/>